<organism evidence="4 5">
    <name type="scientific">Candidatus Methanoperedens nitratireducens</name>
    <dbReference type="NCBI Taxonomy" id="1392998"/>
    <lineage>
        <taxon>Archaea</taxon>
        <taxon>Methanobacteriati</taxon>
        <taxon>Methanobacteriota</taxon>
        <taxon>Stenosarchaea group</taxon>
        <taxon>Methanomicrobia</taxon>
        <taxon>Methanosarcinales</taxon>
        <taxon>ANME-2 cluster</taxon>
        <taxon>Candidatus Methanoperedentaceae</taxon>
        <taxon>Candidatus Methanoperedens</taxon>
    </lineage>
</organism>
<evidence type="ECO:0000313" key="5">
    <source>
        <dbReference type="Proteomes" id="UP000027153"/>
    </source>
</evidence>
<keyword evidence="2" id="KW-0175">Coiled coil</keyword>
<feature type="short sequence motif" description="Histidine triad motif" evidence="1">
    <location>
        <begin position="114"/>
        <end position="118"/>
    </location>
</feature>
<evidence type="ECO:0000313" key="4">
    <source>
        <dbReference type="EMBL" id="KCZ71281.1"/>
    </source>
</evidence>
<protein>
    <recommendedName>
        <fullName evidence="3">HIT domain-containing protein</fullName>
    </recommendedName>
</protein>
<feature type="domain" description="HIT" evidence="3">
    <location>
        <begin position="21"/>
        <end position="130"/>
    </location>
</feature>
<accession>A0A062UW92</accession>
<keyword evidence="5" id="KW-1185">Reference proteome</keyword>
<dbReference type="AlphaFoldDB" id="A0A062UW92"/>
<evidence type="ECO:0000256" key="1">
    <source>
        <dbReference type="PROSITE-ProRule" id="PRU00464"/>
    </source>
</evidence>
<dbReference type="GO" id="GO:0003824">
    <property type="term" value="F:catalytic activity"/>
    <property type="evidence" value="ECO:0007669"/>
    <property type="project" value="InterPro"/>
</dbReference>
<dbReference type="EMBL" id="JMIY01000006">
    <property type="protein sequence ID" value="KCZ71281.1"/>
    <property type="molecule type" value="Genomic_DNA"/>
</dbReference>
<dbReference type="SUPFAM" id="SSF54197">
    <property type="entry name" value="HIT-like"/>
    <property type="match status" value="1"/>
</dbReference>
<comment type="caution">
    <text evidence="4">The sequence shown here is derived from an EMBL/GenBank/DDBJ whole genome shotgun (WGS) entry which is preliminary data.</text>
</comment>
<evidence type="ECO:0000256" key="2">
    <source>
        <dbReference type="SAM" id="Coils"/>
    </source>
</evidence>
<dbReference type="Proteomes" id="UP000027153">
    <property type="component" value="Unassembled WGS sequence"/>
</dbReference>
<proteinExistence type="predicted"/>
<dbReference type="InterPro" id="IPR036265">
    <property type="entry name" value="HIT-like_sf"/>
</dbReference>
<sequence length="229" mass="27098">MNFHRKLDSKCDFCIELEDFSFSRFSKIYGNTQRIIFSNEYFNVMPTIGQLFLGSLLILPKEHYYSFAEIPEKRIEELNKIIKHLENKLVRFGKTVLFEHGTSPEIGGGCGIYHAHIHLVPVPSAIPPEFLLGKDITSLQNLESALLLGKQRKEYLLYRHVNNMFFIASPTSKLQSQHFRKKLVEFFDLKSPWDWREYGYEKKLIETIDYFRKNRVVLPRNFEIKEDRD</sequence>
<reference evidence="4 5" key="1">
    <citation type="journal article" date="2013" name="Nature">
        <title>Anaerobic oxidation of methane coupled to nitrate reduction in a novel archaeal lineage.</title>
        <authorList>
            <person name="Haroon M.F."/>
            <person name="Hu S."/>
            <person name="Shi Y."/>
            <person name="Imelfort M."/>
            <person name="Keller J."/>
            <person name="Hugenholtz P."/>
            <person name="Yuan Z."/>
            <person name="Tyson G.W."/>
        </authorList>
    </citation>
    <scope>NUCLEOTIDE SEQUENCE [LARGE SCALE GENOMIC DNA]</scope>
    <source>
        <strain evidence="4 5">ANME-2d</strain>
    </source>
</reference>
<gene>
    <name evidence="4" type="ORF">ANME2D_02483</name>
</gene>
<dbReference type="PROSITE" id="PS51084">
    <property type="entry name" value="HIT_2"/>
    <property type="match status" value="1"/>
</dbReference>
<dbReference type="InterPro" id="IPR011146">
    <property type="entry name" value="HIT-like"/>
</dbReference>
<evidence type="ECO:0000259" key="3">
    <source>
        <dbReference type="PROSITE" id="PS51084"/>
    </source>
</evidence>
<name>A0A062UW92_9EURY</name>
<feature type="coiled-coil region" evidence="2">
    <location>
        <begin position="68"/>
        <end position="95"/>
    </location>
</feature>
<dbReference type="Gene3D" id="3.30.428.10">
    <property type="entry name" value="HIT-like"/>
    <property type="match status" value="1"/>
</dbReference>